<accession>A0A0P6VUK1</accession>
<evidence type="ECO:0000256" key="1">
    <source>
        <dbReference type="SAM" id="MobiDB-lite"/>
    </source>
</evidence>
<comment type="caution">
    <text evidence="2">The sequence shown here is derived from an EMBL/GenBank/DDBJ whole genome shotgun (WGS) entry which is preliminary data.</text>
</comment>
<reference evidence="2 3" key="1">
    <citation type="submission" date="2015-09" db="EMBL/GenBank/DDBJ databases">
        <authorList>
            <person name="Jackson K.R."/>
            <person name="Lunt B.L."/>
            <person name="Fisher J.N.B."/>
            <person name="Gardner A.V."/>
            <person name="Bailey M.E."/>
            <person name="Deus L.M."/>
            <person name="Earl A.S."/>
            <person name="Gibby P.D."/>
            <person name="Hartmann K.A."/>
            <person name="Liu J.E."/>
            <person name="Manci A.M."/>
            <person name="Nielsen D.A."/>
            <person name="Solomon M.B."/>
            <person name="Breakwell D.P."/>
            <person name="Burnett S.H."/>
            <person name="Grose J.H."/>
        </authorList>
    </citation>
    <scope>NUCLEOTIDE SEQUENCE [LARGE SCALE GENOMIC DNA]</scope>
    <source>
        <strain evidence="2 3">16</strain>
    </source>
</reference>
<dbReference type="AlphaFoldDB" id="A0A0P6VUK1"/>
<dbReference type="Proteomes" id="UP000048984">
    <property type="component" value="Unassembled WGS sequence"/>
</dbReference>
<feature type="region of interest" description="Disordered" evidence="1">
    <location>
        <begin position="65"/>
        <end position="97"/>
    </location>
</feature>
<organism evidence="2 3">
    <name type="scientific">Prosthecodimorpha hirschii</name>
    <dbReference type="NCBI Taxonomy" id="665126"/>
    <lineage>
        <taxon>Bacteria</taxon>
        <taxon>Pseudomonadati</taxon>
        <taxon>Pseudomonadota</taxon>
        <taxon>Alphaproteobacteria</taxon>
        <taxon>Hyphomicrobiales</taxon>
        <taxon>Ancalomicrobiaceae</taxon>
        <taxon>Prosthecodimorpha</taxon>
    </lineage>
</organism>
<protein>
    <submittedName>
        <fullName evidence="2">Uncharacterized protein</fullName>
    </submittedName>
</protein>
<name>A0A0P6VUK1_9HYPH</name>
<reference evidence="2 3" key="2">
    <citation type="submission" date="2015-10" db="EMBL/GenBank/DDBJ databases">
        <title>Draft Genome Sequence of Prosthecomicrobium hirschii ATCC 27832.</title>
        <authorList>
            <person name="Daniel J."/>
            <person name="Givan S.A."/>
            <person name="Brun Y.V."/>
            <person name="Brown P.J."/>
        </authorList>
    </citation>
    <scope>NUCLEOTIDE SEQUENCE [LARGE SCALE GENOMIC DNA]</scope>
    <source>
        <strain evidence="2 3">16</strain>
    </source>
</reference>
<gene>
    <name evidence="2" type="ORF">ABB55_24140</name>
</gene>
<dbReference type="RefSeq" id="WP_054361098.1">
    <property type="nucleotide sequence ID" value="NZ_LJYW01000001.1"/>
</dbReference>
<dbReference type="EMBL" id="LJYW01000001">
    <property type="protein sequence ID" value="KPL54932.1"/>
    <property type="molecule type" value="Genomic_DNA"/>
</dbReference>
<keyword evidence="3" id="KW-1185">Reference proteome</keyword>
<sequence>MAADGTVLTRGSRPFLVTHFHLTEEVMLPGFYPEGGGESIHEDTDFDVVEAALWALRRRYANLPDQDPTIRHAPRPAGSAPGMAARGRPNRLGKLIRHPKTGAYISGKIARSIRPSRWRGGEGRRQG</sequence>
<dbReference type="STRING" id="665126.ABB55_24140"/>
<proteinExistence type="predicted"/>
<evidence type="ECO:0000313" key="2">
    <source>
        <dbReference type="EMBL" id="KPL54932.1"/>
    </source>
</evidence>
<evidence type="ECO:0000313" key="3">
    <source>
        <dbReference type="Proteomes" id="UP000048984"/>
    </source>
</evidence>
<feature type="compositionally biased region" description="Basic residues" evidence="1">
    <location>
        <begin position="88"/>
        <end position="97"/>
    </location>
</feature>